<evidence type="ECO:0000313" key="4">
    <source>
        <dbReference type="Proteomes" id="UP001157017"/>
    </source>
</evidence>
<reference evidence="4" key="1">
    <citation type="journal article" date="2019" name="Int. J. Syst. Evol. Microbiol.">
        <title>The Global Catalogue of Microorganisms (GCM) 10K type strain sequencing project: providing services to taxonomists for standard genome sequencing and annotation.</title>
        <authorList>
            <consortium name="The Broad Institute Genomics Platform"/>
            <consortium name="The Broad Institute Genome Sequencing Center for Infectious Disease"/>
            <person name="Wu L."/>
            <person name="Ma J."/>
        </authorList>
    </citation>
    <scope>NUCLEOTIDE SEQUENCE [LARGE SCALE GENOMIC DNA]</scope>
    <source>
        <strain evidence="4">NBRC 108730</strain>
    </source>
</reference>
<proteinExistence type="predicted"/>
<protein>
    <submittedName>
        <fullName evidence="3">Uncharacterized protein</fullName>
    </submittedName>
</protein>
<accession>A0ABQ6JFK1</accession>
<keyword evidence="2" id="KW-0812">Transmembrane</keyword>
<keyword evidence="4" id="KW-1185">Reference proteome</keyword>
<evidence type="ECO:0000256" key="2">
    <source>
        <dbReference type="SAM" id="Phobius"/>
    </source>
</evidence>
<feature type="compositionally biased region" description="Gly residues" evidence="1">
    <location>
        <begin position="115"/>
        <end position="124"/>
    </location>
</feature>
<gene>
    <name evidence="3" type="ORF">GCM10025868_14580</name>
</gene>
<sequence length="124" mass="12544">MAADLWSWTGVPGLLVAALMVGVVLWSLVTLLAARRAAALAVFLAVSGLWNIAFSPIASSLGDVMLSLAVLWVMTPARVDGAAPATPGARAAAAHALRVGAGRTAGRPGRRGRRGGPGGRRVPA</sequence>
<evidence type="ECO:0000256" key="1">
    <source>
        <dbReference type="SAM" id="MobiDB-lite"/>
    </source>
</evidence>
<comment type="caution">
    <text evidence="3">The sequence shown here is derived from an EMBL/GenBank/DDBJ whole genome shotgun (WGS) entry which is preliminary data.</text>
</comment>
<dbReference type="Proteomes" id="UP001157017">
    <property type="component" value="Unassembled WGS sequence"/>
</dbReference>
<keyword evidence="2" id="KW-0472">Membrane</keyword>
<feature type="transmembrane region" description="Helical" evidence="2">
    <location>
        <begin position="38"/>
        <end position="58"/>
    </location>
</feature>
<organism evidence="3 4">
    <name type="scientific">Angustibacter aerolatus</name>
    <dbReference type="NCBI Taxonomy" id="1162965"/>
    <lineage>
        <taxon>Bacteria</taxon>
        <taxon>Bacillati</taxon>
        <taxon>Actinomycetota</taxon>
        <taxon>Actinomycetes</taxon>
        <taxon>Kineosporiales</taxon>
        <taxon>Kineosporiaceae</taxon>
    </lineage>
</organism>
<dbReference type="EMBL" id="BSUZ01000001">
    <property type="protein sequence ID" value="GMA86208.1"/>
    <property type="molecule type" value="Genomic_DNA"/>
</dbReference>
<evidence type="ECO:0000313" key="3">
    <source>
        <dbReference type="EMBL" id="GMA86208.1"/>
    </source>
</evidence>
<keyword evidence="2" id="KW-1133">Transmembrane helix</keyword>
<name>A0ABQ6JFK1_9ACTN</name>
<feature type="transmembrane region" description="Helical" evidence="2">
    <location>
        <begin position="6"/>
        <end position="26"/>
    </location>
</feature>
<feature type="region of interest" description="Disordered" evidence="1">
    <location>
        <begin position="99"/>
        <end position="124"/>
    </location>
</feature>